<sequence>MDGSLARAARHLSRVSARTVARHAGIETDELRSYEKGGDALTEEQIQAVADALIHYGVLFIAEDEVGGVGVRRKFTQTGVRRLDTWEGEGGPVGVDDA</sequence>
<dbReference type="Gene3D" id="1.10.260.40">
    <property type="entry name" value="lambda repressor-like DNA-binding domains"/>
    <property type="match status" value="1"/>
</dbReference>
<dbReference type="RefSeq" id="WP_382359180.1">
    <property type="nucleotide sequence ID" value="NZ_JBHLWV010000001.1"/>
</dbReference>
<evidence type="ECO:0000313" key="1">
    <source>
        <dbReference type="EMBL" id="MFC0313300.1"/>
    </source>
</evidence>
<dbReference type="EMBL" id="JBHLWV010000001">
    <property type="protein sequence ID" value="MFC0313300.1"/>
    <property type="molecule type" value="Genomic_DNA"/>
</dbReference>
<evidence type="ECO:0000313" key="2">
    <source>
        <dbReference type="Proteomes" id="UP001589783"/>
    </source>
</evidence>
<keyword evidence="2" id="KW-1185">Reference proteome</keyword>
<proteinExistence type="predicted"/>
<reference evidence="1 2" key="1">
    <citation type="submission" date="2024-09" db="EMBL/GenBank/DDBJ databases">
        <authorList>
            <person name="Sun Q."/>
            <person name="Mori K."/>
        </authorList>
    </citation>
    <scope>NUCLEOTIDE SEQUENCE [LARGE SCALE GENOMIC DNA]</scope>
    <source>
        <strain evidence="1 2">CCM 7957</strain>
    </source>
</reference>
<gene>
    <name evidence="1" type="ORF">ACFFJD_00310</name>
</gene>
<accession>A0ABV6H4Z0</accession>
<protein>
    <submittedName>
        <fullName evidence="1">XRE family transcriptional regulator</fullName>
    </submittedName>
</protein>
<dbReference type="Proteomes" id="UP001589783">
    <property type="component" value="Unassembled WGS sequence"/>
</dbReference>
<name>A0ABV6H4Z0_9ACTN</name>
<organism evidence="1 2">
    <name type="scientific">Gordonia phosphorivorans</name>
    <dbReference type="NCBI Taxonomy" id="1056982"/>
    <lineage>
        <taxon>Bacteria</taxon>
        <taxon>Bacillati</taxon>
        <taxon>Actinomycetota</taxon>
        <taxon>Actinomycetes</taxon>
        <taxon>Mycobacteriales</taxon>
        <taxon>Gordoniaceae</taxon>
        <taxon>Gordonia</taxon>
    </lineage>
</organism>
<dbReference type="InterPro" id="IPR010982">
    <property type="entry name" value="Lambda_DNA-bd_dom_sf"/>
</dbReference>
<comment type="caution">
    <text evidence="1">The sequence shown here is derived from an EMBL/GenBank/DDBJ whole genome shotgun (WGS) entry which is preliminary data.</text>
</comment>